<organism evidence="1 2">
    <name type="scientific">Croceibacterium salegens</name>
    <dbReference type="NCBI Taxonomy" id="1737568"/>
    <lineage>
        <taxon>Bacteria</taxon>
        <taxon>Pseudomonadati</taxon>
        <taxon>Pseudomonadota</taxon>
        <taxon>Alphaproteobacteria</taxon>
        <taxon>Sphingomonadales</taxon>
        <taxon>Erythrobacteraceae</taxon>
        <taxon>Croceibacterium</taxon>
    </lineage>
</organism>
<dbReference type="RefSeq" id="WP_159791400.1">
    <property type="nucleotide sequence ID" value="NZ_WTYM01000021.1"/>
</dbReference>
<reference evidence="1 2" key="1">
    <citation type="submission" date="2019-12" db="EMBL/GenBank/DDBJ databases">
        <title>Genomic-based taxomic classification of the family Erythrobacteraceae.</title>
        <authorList>
            <person name="Xu L."/>
        </authorList>
    </citation>
    <scope>NUCLEOTIDE SEQUENCE [LARGE SCALE GENOMIC DNA]</scope>
    <source>
        <strain evidence="1 2">MCCC 1K01500</strain>
    </source>
</reference>
<comment type="caution">
    <text evidence="1">The sequence shown here is derived from an EMBL/GenBank/DDBJ whole genome shotgun (WGS) entry which is preliminary data.</text>
</comment>
<protein>
    <submittedName>
        <fullName evidence="1">Uncharacterized protein</fullName>
    </submittedName>
</protein>
<keyword evidence="2" id="KW-1185">Reference proteome</keyword>
<dbReference type="OrthoDB" id="5294733at2"/>
<sequence>MRFAFTAREYGAREGVVALLRLPHANVIAILAGRRALFAYVKTLLGAELRWDKTFHHAHPDSLLVPGKAA</sequence>
<dbReference type="AlphaFoldDB" id="A0A6I4STA0"/>
<gene>
    <name evidence="1" type="ORF">GRI89_01010</name>
</gene>
<dbReference type="EMBL" id="WTYM01000021">
    <property type="protein sequence ID" value="MXO58126.1"/>
    <property type="molecule type" value="Genomic_DNA"/>
</dbReference>
<name>A0A6I4STA0_9SPHN</name>
<dbReference type="Proteomes" id="UP000433652">
    <property type="component" value="Unassembled WGS sequence"/>
</dbReference>
<evidence type="ECO:0000313" key="2">
    <source>
        <dbReference type="Proteomes" id="UP000433652"/>
    </source>
</evidence>
<evidence type="ECO:0000313" key="1">
    <source>
        <dbReference type="EMBL" id="MXO58126.1"/>
    </source>
</evidence>
<accession>A0A6I4STA0</accession>
<proteinExistence type="predicted"/>